<dbReference type="Proteomes" id="UP000556843">
    <property type="component" value="Unassembled WGS sequence"/>
</dbReference>
<organism evidence="1 2">
    <name type="scientific">Streptomyces fungicidicus</name>
    <dbReference type="NCBI Taxonomy" id="68203"/>
    <lineage>
        <taxon>Bacteria</taxon>
        <taxon>Bacillati</taxon>
        <taxon>Actinomycetota</taxon>
        <taxon>Actinomycetes</taxon>
        <taxon>Kitasatosporales</taxon>
        <taxon>Streptomycetaceae</taxon>
        <taxon>Streptomyces</taxon>
    </lineage>
</organism>
<sequence>MSVQTGRFRTSPEQVPVATEGINALFAAVHAAAPRDMRYIALRETGEPVFTLILELPDGTENPLPSIPAAAAFRRWLSGQTEDDPAPCSCTVVGRYSA</sequence>
<accession>A0ACC7Y8Z5</accession>
<gene>
    <name evidence="1" type="ORF">G6W56_30445</name>
</gene>
<reference evidence="1" key="1">
    <citation type="submission" date="2020-03" db="EMBL/GenBank/DDBJ databases">
        <title>Complete genome sequence of sixteen Streptomyces strains facilitates identification of candidate genes involved in plant growth-promotion in grain legumes and cereals.</title>
        <authorList>
            <person name="Gopalakrishnan S."/>
            <person name="Thakur V."/>
            <person name="Saxena R."/>
            <person name="Vadlamudi S."/>
            <person name="Purohit S."/>
            <person name="Kumar V."/>
            <person name="Rathore A."/>
            <person name="Chitikineni A."/>
            <person name="Varshney R.K."/>
        </authorList>
    </citation>
    <scope>NUCLEOTIDE SEQUENCE</scope>
    <source>
        <strain evidence="1">CAI-93</strain>
    </source>
</reference>
<evidence type="ECO:0000313" key="1">
    <source>
        <dbReference type="EMBL" id="NUV78307.1"/>
    </source>
</evidence>
<evidence type="ECO:0000313" key="2">
    <source>
        <dbReference type="Proteomes" id="UP000556843"/>
    </source>
</evidence>
<protein>
    <submittedName>
        <fullName evidence="1">Uncharacterized protein</fullName>
    </submittedName>
</protein>
<name>A0ACC7Y8Z5_9ACTN</name>
<proteinExistence type="predicted"/>
<keyword evidence="2" id="KW-1185">Reference proteome</keyword>
<dbReference type="EMBL" id="JAANNW010000075">
    <property type="protein sequence ID" value="NUV78307.1"/>
    <property type="molecule type" value="Genomic_DNA"/>
</dbReference>
<comment type="caution">
    <text evidence="1">The sequence shown here is derived from an EMBL/GenBank/DDBJ whole genome shotgun (WGS) entry which is preliminary data.</text>
</comment>